<dbReference type="EMBL" id="ASPP01001431">
    <property type="protein sequence ID" value="ETO35654.1"/>
    <property type="molecule type" value="Genomic_DNA"/>
</dbReference>
<name>X6PC63_RETFI</name>
<accession>X6PC63</accession>
<organism evidence="1 2">
    <name type="scientific">Reticulomyxa filosa</name>
    <dbReference type="NCBI Taxonomy" id="46433"/>
    <lineage>
        <taxon>Eukaryota</taxon>
        <taxon>Sar</taxon>
        <taxon>Rhizaria</taxon>
        <taxon>Retaria</taxon>
        <taxon>Foraminifera</taxon>
        <taxon>Monothalamids</taxon>
        <taxon>Reticulomyxidae</taxon>
        <taxon>Reticulomyxa</taxon>
    </lineage>
</organism>
<dbReference type="Proteomes" id="UP000023152">
    <property type="component" value="Unassembled WGS sequence"/>
</dbReference>
<evidence type="ECO:0000313" key="2">
    <source>
        <dbReference type="Proteomes" id="UP000023152"/>
    </source>
</evidence>
<dbReference type="InterPro" id="IPR015915">
    <property type="entry name" value="Kelch-typ_b-propeller"/>
</dbReference>
<dbReference type="Pfam" id="PF01344">
    <property type="entry name" value="Kelch_1"/>
    <property type="match status" value="1"/>
</dbReference>
<comment type="caution">
    <text evidence="1">The sequence shown here is derived from an EMBL/GenBank/DDBJ whole genome shotgun (WGS) entry which is preliminary data.</text>
</comment>
<protein>
    <recommendedName>
        <fullName evidence="3">Kelch motif family protein</fullName>
    </recommendedName>
</protein>
<proteinExistence type="predicted"/>
<gene>
    <name evidence="1" type="ORF">RFI_01408</name>
</gene>
<evidence type="ECO:0008006" key="3">
    <source>
        <dbReference type="Google" id="ProtNLM"/>
    </source>
</evidence>
<reference evidence="1 2" key="1">
    <citation type="journal article" date="2013" name="Curr. Biol.">
        <title>The Genome of the Foraminiferan Reticulomyxa filosa.</title>
        <authorList>
            <person name="Glockner G."/>
            <person name="Hulsmann N."/>
            <person name="Schleicher M."/>
            <person name="Noegel A.A."/>
            <person name="Eichinger L."/>
            <person name="Gallinger C."/>
            <person name="Pawlowski J."/>
            <person name="Sierra R."/>
            <person name="Euteneuer U."/>
            <person name="Pillet L."/>
            <person name="Moustafa A."/>
            <person name="Platzer M."/>
            <person name="Groth M."/>
            <person name="Szafranski K."/>
            <person name="Schliwa M."/>
        </authorList>
    </citation>
    <scope>NUCLEOTIDE SEQUENCE [LARGE SCALE GENOMIC DNA]</scope>
</reference>
<dbReference type="InterPro" id="IPR006652">
    <property type="entry name" value="Kelch_1"/>
</dbReference>
<dbReference type="SUPFAM" id="SSF117281">
    <property type="entry name" value="Kelch motif"/>
    <property type="match status" value="1"/>
</dbReference>
<dbReference type="AlphaFoldDB" id="X6PC63"/>
<keyword evidence="2" id="KW-1185">Reference proteome</keyword>
<sequence length="206" mass="23940">MNKSKELNKLNDYNEWSPFTDNHNDPIIIGRDENHNYEGVRTVIGGINNHLLFITYYENNISVTFQFQKLPVCHDIAPFYKYAYVCINDVILFFGGCGNDISKSVYKYSIRENKWVTFENILHSPLYNCVAILSEDNMFVHIIGGLNAKCESISIHMKSEVSKWLSKEEMKKGIELKAEEEKEGEEKENEMKTIVIIKKQTKNKTK</sequence>
<dbReference type="Gene3D" id="2.120.10.80">
    <property type="entry name" value="Kelch-type beta propeller"/>
    <property type="match status" value="1"/>
</dbReference>
<evidence type="ECO:0000313" key="1">
    <source>
        <dbReference type="EMBL" id="ETO35654.1"/>
    </source>
</evidence>
<dbReference type="OrthoDB" id="8185403at2759"/>